<organism evidence="14">
    <name type="scientific">Megophrys sp. FH-2015</name>
    <dbReference type="NCBI Taxonomy" id="1747826"/>
    <lineage>
        <taxon>Eukaryota</taxon>
        <taxon>Metazoa</taxon>
        <taxon>Chordata</taxon>
        <taxon>Craniata</taxon>
        <taxon>Vertebrata</taxon>
        <taxon>Euteleostomi</taxon>
        <taxon>Amphibia</taxon>
        <taxon>Batrachia</taxon>
        <taxon>Anura</taxon>
        <taxon>Pelobatoidea</taxon>
        <taxon>Megophryidae</taxon>
        <taxon>Megophrys</taxon>
    </lineage>
</organism>
<feature type="transmembrane region" description="Helical" evidence="13">
    <location>
        <begin position="6"/>
        <end position="24"/>
    </location>
</feature>
<sequence>MPQLNPAPWFMILVISWLIFLIFLMPKIKDFNFFDNPLPPTLHIKDHNWPWLWA</sequence>
<dbReference type="GO" id="GO:0045259">
    <property type="term" value="C:proton-transporting ATP synthase complex"/>
    <property type="evidence" value="ECO:0007669"/>
    <property type="project" value="UniProtKB-KW"/>
</dbReference>
<geneLocation type="mitochondrion" evidence="14"/>
<evidence type="ECO:0000256" key="2">
    <source>
        <dbReference type="ARBA" id="ARBA00008892"/>
    </source>
</evidence>
<dbReference type="EMBL" id="KT601071">
    <property type="protein sequence ID" value="ALM02675.1"/>
    <property type="molecule type" value="Genomic_DNA"/>
</dbReference>
<dbReference type="PANTHER" id="PTHR39937">
    <property type="entry name" value="ATP SYNTHASE PROTEIN 8"/>
    <property type="match status" value="1"/>
</dbReference>
<evidence type="ECO:0000256" key="10">
    <source>
        <dbReference type="ARBA" id="ARBA00023136"/>
    </source>
</evidence>
<keyword evidence="9 12" id="KW-0496">Mitochondrion</keyword>
<dbReference type="AlphaFoldDB" id="A0A0S1S1Z9"/>
<evidence type="ECO:0000256" key="11">
    <source>
        <dbReference type="ARBA" id="ARBA00023310"/>
    </source>
</evidence>
<dbReference type="PANTHER" id="PTHR39937:SF1">
    <property type="entry name" value="ATP SYNTHASE PROTEIN 8"/>
    <property type="match status" value="1"/>
</dbReference>
<evidence type="ECO:0000256" key="12">
    <source>
        <dbReference type="RuleBase" id="RU003661"/>
    </source>
</evidence>
<name>A0A0S1S1Z9_9ANUR</name>
<evidence type="ECO:0000256" key="3">
    <source>
        <dbReference type="ARBA" id="ARBA00022448"/>
    </source>
</evidence>
<evidence type="ECO:0000256" key="1">
    <source>
        <dbReference type="ARBA" id="ARBA00004304"/>
    </source>
</evidence>
<evidence type="ECO:0000256" key="13">
    <source>
        <dbReference type="SAM" id="Phobius"/>
    </source>
</evidence>
<evidence type="ECO:0000256" key="9">
    <source>
        <dbReference type="ARBA" id="ARBA00023128"/>
    </source>
</evidence>
<keyword evidence="11" id="KW-0066">ATP synthesis</keyword>
<evidence type="ECO:0000313" key="14">
    <source>
        <dbReference type="EMBL" id="ALM02675.1"/>
    </source>
</evidence>
<keyword evidence="10 13" id="KW-0472">Membrane</keyword>
<dbReference type="GO" id="GO:0015078">
    <property type="term" value="F:proton transmembrane transporter activity"/>
    <property type="evidence" value="ECO:0007669"/>
    <property type="project" value="InterPro"/>
</dbReference>
<keyword evidence="3 12" id="KW-0813">Transport</keyword>
<dbReference type="Pfam" id="PF00895">
    <property type="entry name" value="ATP-synt_8"/>
    <property type="match status" value="1"/>
</dbReference>
<comment type="similarity">
    <text evidence="2 12">Belongs to the ATPase protein 8 family.</text>
</comment>
<dbReference type="InterPro" id="IPR001421">
    <property type="entry name" value="ATP8_metazoa"/>
</dbReference>
<evidence type="ECO:0000256" key="7">
    <source>
        <dbReference type="ARBA" id="ARBA00022989"/>
    </source>
</evidence>
<keyword evidence="7 13" id="KW-1133">Transmembrane helix</keyword>
<keyword evidence="4 12" id="KW-0138">CF(0)</keyword>
<keyword evidence="8 12" id="KW-0406">Ion transport</keyword>
<protein>
    <recommendedName>
        <fullName evidence="12">ATP synthase complex subunit 8</fullName>
    </recommendedName>
</protein>
<keyword evidence="5 12" id="KW-0812">Transmembrane</keyword>
<evidence type="ECO:0000256" key="4">
    <source>
        <dbReference type="ARBA" id="ARBA00022547"/>
    </source>
</evidence>
<accession>A0A0S1S1Z9</accession>
<keyword evidence="6 12" id="KW-0375">Hydrogen ion transport</keyword>
<reference evidence="14" key="1">
    <citation type="submission" date="2015-08" db="EMBL/GenBank/DDBJ databases">
        <title>The complete mitochondrial genome of Megophrys pingjianggensis.</title>
        <authorList>
            <person name="Hu F."/>
            <person name="Liu S."/>
            <person name="Xiao J."/>
        </authorList>
    </citation>
    <scope>NUCLEOTIDE SEQUENCE</scope>
</reference>
<evidence type="ECO:0000256" key="8">
    <source>
        <dbReference type="ARBA" id="ARBA00023065"/>
    </source>
</evidence>
<comment type="subcellular location">
    <subcellularLocation>
        <location evidence="1 12">Mitochondrion membrane</location>
        <topology evidence="1 12">Single-pass membrane protein</topology>
    </subcellularLocation>
</comment>
<dbReference type="InterPro" id="IPR050635">
    <property type="entry name" value="ATPase_protein_8"/>
</dbReference>
<evidence type="ECO:0000256" key="5">
    <source>
        <dbReference type="ARBA" id="ARBA00022692"/>
    </source>
</evidence>
<gene>
    <name evidence="14" type="primary">ATP8</name>
</gene>
<dbReference type="GO" id="GO:0031966">
    <property type="term" value="C:mitochondrial membrane"/>
    <property type="evidence" value="ECO:0007669"/>
    <property type="project" value="UniProtKB-SubCell"/>
</dbReference>
<evidence type="ECO:0000256" key="6">
    <source>
        <dbReference type="ARBA" id="ARBA00022781"/>
    </source>
</evidence>
<proteinExistence type="inferred from homology"/>
<dbReference type="GO" id="GO:0015986">
    <property type="term" value="P:proton motive force-driven ATP synthesis"/>
    <property type="evidence" value="ECO:0007669"/>
    <property type="project" value="InterPro"/>
</dbReference>